<name>A0ACB9JG05_9ASTR</name>
<organism evidence="1 2">
    <name type="scientific">Smallanthus sonchifolius</name>
    <dbReference type="NCBI Taxonomy" id="185202"/>
    <lineage>
        <taxon>Eukaryota</taxon>
        <taxon>Viridiplantae</taxon>
        <taxon>Streptophyta</taxon>
        <taxon>Embryophyta</taxon>
        <taxon>Tracheophyta</taxon>
        <taxon>Spermatophyta</taxon>
        <taxon>Magnoliopsida</taxon>
        <taxon>eudicotyledons</taxon>
        <taxon>Gunneridae</taxon>
        <taxon>Pentapetalae</taxon>
        <taxon>asterids</taxon>
        <taxon>campanulids</taxon>
        <taxon>Asterales</taxon>
        <taxon>Asteraceae</taxon>
        <taxon>Asteroideae</taxon>
        <taxon>Heliantheae alliance</taxon>
        <taxon>Millerieae</taxon>
        <taxon>Smallanthus</taxon>
    </lineage>
</organism>
<sequence>MVVNEEQKIITHDVSKAIDAADLSSTVNLVEPQIEKTVVAADMKNKELLSNTQDLEDHVSASVSVSEDSRTSHMERPLLKSKLNTDQEVLHPKIRRKPAVPFFRSTSVGKKSLQSQIHQQKRSFYAFQERKYGHSKNQNLKHNGVH</sequence>
<comment type="caution">
    <text evidence="1">The sequence shown here is derived from an EMBL/GenBank/DDBJ whole genome shotgun (WGS) entry which is preliminary data.</text>
</comment>
<evidence type="ECO:0000313" key="1">
    <source>
        <dbReference type="EMBL" id="KAI3819077.1"/>
    </source>
</evidence>
<dbReference type="Proteomes" id="UP001056120">
    <property type="component" value="Linkage Group LG04"/>
</dbReference>
<reference evidence="1 2" key="2">
    <citation type="journal article" date="2022" name="Mol. Ecol. Resour.">
        <title>The genomes of chicory, endive, great burdock and yacon provide insights into Asteraceae paleo-polyploidization history and plant inulin production.</title>
        <authorList>
            <person name="Fan W."/>
            <person name="Wang S."/>
            <person name="Wang H."/>
            <person name="Wang A."/>
            <person name="Jiang F."/>
            <person name="Liu H."/>
            <person name="Zhao H."/>
            <person name="Xu D."/>
            <person name="Zhang Y."/>
        </authorList>
    </citation>
    <scope>NUCLEOTIDE SEQUENCE [LARGE SCALE GENOMIC DNA]</scope>
    <source>
        <strain evidence="2">cv. Yunnan</strain>
        <tissue evidence="1">Leaves</tissue>
    </source>
</reference>
<proteinExistence type="predicted"/>
<dbReference type="EMBL" id="CM042021">
    <property type="protein sequence ID" value="KAI3819077.1"/>
    <property type="molecule type" value="Genomic_DNA"/>
</dbReference>
<accession>A0ACB9JG05</accession>
<evidence type="ECO:0000313" key="2">
    <source>
        <dbReference type="Proteomes" id="UP001056120"/>
    </source>
</evidence>
<gene>
    <name evidence="1" type="ORF">L1987_12899</name>
</gene>
<reference evidence="2" key="1">
    <citation type="journal article" date="2022" name="Mol. Ecol. Resour.">
        <title>The genomes of chicory, endive, great burdock and yacon provide insights into Asteraceae palaeo-polyploidization history and plant inulin production.</title>
        <authorList>
            <person name="Fan W."/>
            <person name="Wang S."/>
            <person name="Wang H."/>
            <person name="Wang A."/>
            <person name="Jiang F."/>
            <person name="Liu H."/>
            <person name="Zhao H."/>
            <person name="Xu D."/>
            <person name="Zhang Y."/>
        </authorList>
    </citation>
    <scope>NUCLEOTIDE SEQUENCE [LARGE SCALE GENOMIC DNA]</scope>
    <source>
        <strain evidence="2">cv. Yunnan</strain>
    </source>
</reference>
<keyword evidence="2" id="KW-1185">Reference proteome</keyword>
<protein>
    <submittedName>
        <fullName evidence="1">Uncharacterized protein</fullName>
    </submittedName>
</protein>